<organism evidence="1 2">
    <name type="scientific">Cichorium intybus</name>
    <name type="common">Chicory</name>
    <dbReference type="NCBI Taxonomy" id="13427"/>
    <lineage>
        <taxon>Eukaryota</taxon>
        <taxon>Viridiplantae</taxon>
        <taxon>Streptophyta</taxon>
        <taxon>Embryophyta</taxon>
        <taxon>Tracheophyta</taxon>
        <taxon>Spermatophyta</taxon>
        <taxon>Magnoliopsida</taxon>
        <taxon>eudicotyledons</taxon>
        <taxon>Gunneridae</taxon>
        <taxon>Pentapetalae</taxon>
        <taxon>asterids</taxon>
        <taxon>campanulids</taxon>
        <taxon>Asterales</taxon>
        <taxon>Asteraceae</taxon>
        <taxon>Cichorioideae</taxon>
        <taxon>Cichorieae</taxon>
        <taxon>Cichoriinae</taxon>
        <taxon>Cichorium</taxon>
    </lineage>
</organism>
<protein>
    <submittedName>
        <fullName evidence="1">Uncharacterized protein</fullName>
    </submittedName>
</protein>
<gene>
    <name evidence="1" type="ORF">L2E82_11619</name>
</gene>
<evidence type="ECO:0000313" key="1">
    <source>
        <dbReference type="EMBL" id="KAI3781601.1"/>
    </source>
</evidence>
<reference evidence="1 2" key="2">
    <citation type="journal article" date="2022" name="Mol. Ecol. Resour.">
        <title>The genomes of chicory, endive, great burdock and yacon provide insights into Asteraceae paleo-polyploidization history and plant inulin production.</title>
        <authorList>
            <person name="Fan W."/>
            <person name="Wang S."/>
            <person name="Wang H."/>
            <person name="Wang A."/>
            <person name="Jiang F."/>
            <person name="Liu H."/>
            <person name="Zhao H."/>
            <person name="Xu D."/>
            <person name="Zhang Y."/>
        </authorList>
    </citation>
    <scope>NUCLEOTIDE SEQUENCE [LARGE SCALE GENOMIC DNA]</scope>
    <source>
        <strain evidence="2">cv. Punajuju</strain>
        <tissue evidence="1">Leaves</tissue>
    </source>
</reference>
<dbReference type="Proteomes" id="UP001055811">
    <property type="component" value="Linkage Group LG02"/>
</dbReference>
<proteinExistence type="predicted"/>
<accession>A0ACB9GF15</accession>
<comment type="caution">
    <text evidence="1">The sequence shown here is derived from an EMBL/GenBank/DDBJ whole genome shotgun (WGS) entry which is preliminary data.</text>
</comment>
<name>A0ACB9GF15_CICIN</name>
<evidence type="ECO:0000313" key="2">
    <source>
        <dbReference type="Proteomes" id="UP001055811"/>
    </source>
</evidence>
<sequence>MNMAMIGSIHRISDILHLNIIDQSSSREIGDEGTGFGVKLEKTYGLGDEHDVCEDGGSHRRSIPSSSLSSLESPSS</sequence>
<dbReference type="EMBL" id="CM042010">
    <property type="protein sequence ID" value="KAI3781601.1"/>
    <property type="molecule type" value="Genomic_DNA"/>
</dbReference>
<reference evidence="2" key="1">
    <citation type="journal article" date="2022" name="Mol. Ecol. Resour.">
        <title>The genomes of chicory, endive, great burdock and yacon provide insights into Asteraceae palaeo-polyploidization history and plant inulin production.</title>
        <authorList>
            <person name="Fan W."/>
            <person name="Wang S."/>
            <person name="Wang H."/>
            <person name="Wang A."/>
            <person name="Jiang F."/>
            <person name="Liu H."/>
            <person name="Zhao H."/>
            <person name="Xu D."/>
            <person name="Zhang Y."/>
        </authorList>
    </citation>
    <scope>NUCLEOTIDE SEQUENCE [LARGE SCALE GENOMIC DNA]</scope>
    <source>
        <strain evidence="2">cv. Punajuju</strain>
    </source>
</reference>
<keyword evidence="2" id="KW-1185">Reference proteome</keyword>